<proteinExistence type="predicted"/>
<evidence type="ECO:0000256" key="2">
    <source>
        <dbReference type="SAM" id="Phobius"/>
    </source>
</evidence>
<feature type="transmembrane region" description="Helical" evidence="2">
    <location>
        <begin position="148"/>
        <end position="169"/>
    </location>
</feature>
<evidence type="ECO:0000313" key="3">
    <source>
        <dbReference type="EMBL" id="GHB61672.1"/>
    </source>
</evidence>
<sequence length="177" mass="17905">MVTAWQYVAGAGLAGALCPLHGHVAVADDGAGHGARVDICVPAGHQRPPAAPKPPALIREPSVRVTAPGDRRPTVRHPGLAPGLPVRPGTPGEGAQPPPVRAAAGPQAQAALARASAPPPRKAAAAPVGRFHVPAYHSSALERRGPNGISTMMLMVVVTTPAVLAAVALRPRSKSAR</sequence>
<evidence type="ECO:0000313" key="4">
    <source>
        <dbReference type="Proteomes" id="UP000642673"/>
    </source>
</evidence>
<gene>
    <name evidence="3" type="ORF">GCM10010347_34860</name>
</gene>
<accession>A0ABQ3ETZ7</accession>
<name>A0ABQ3ETZ7_9ACTN</name>
<comment type="caution">
    <text evidence="3">The sequence shown here is derived from an EMBL/GenBank/DDBJ whole genome shotgun (WGS) entry which is preliminary data.</text>
</comment>
<evidence type="ECO:0000256" key="1">
    <source>
        <dbReference type="SAM" id="MobiDB-lite"/>
    </source>
</evidence>
<keyword evidence="2" id="KW-1133">Transmembrane helix</keyword>
<protein>
    <submittedName>
        <fullName evidence="3">Uncharacterized protein</fullName>
    </submittedName>
</protein>
<feature type="region of interest" description="Disordered" evidence="1">
    <location>
        <begin position="61"/>
        <end position="125"/>
    </location>
</feature>
<feature type="compositionally biased region" description="Low complexity" evidence="1">
    <location>
        <begin position="101"/>
        <end position="125"/>
    </location>
</feature>
<reference evidence="4" key="1">
    <citation type="journal article" date="2019" name="Int. J. Syst. Evol. Microbiol.">
        <title>The Global Catalogue of Microorganisms (GCM) 10K type strain sequencing project: providing services to taxonomists for standard genome sequencing and annotation.</title>
        <authorList>
            <consortium name="The Broad Institute Genomics Platform"/>
            <consortium name="The Broad Institute Genome Sequencing Center for Infectious Disease"/>
            <person name="Wu L."/>
            <person name="Ma J."/>
        </authorList>
    </citation>
    <scope>NUCLEOTIDE SEQUENCE [LARGE SCALE GENOMIC DNA]</scope>
    <source>
        <strain evidence="4">JCM 4738</strain>
    </source>
</reference>
<dbReference type="EMBL" id="BMVP01000005">
    <property type="protein sequence ID" value="GHB61672.1"/>
    <property type="molecule type" value="Genomic_DNA"/>
</dbReference>
<dbReference type="Proteomes" id="UP000642673">
    <property type="component" value="Unassembled WGS sequence"/>
</dbReference>
<organism evidence="3 4">
    <name type="scientific">Streptomyces cirratus</name>
    <dbReference type="NCBI Taxonomy" id="68187"/>
    <lineage>
        <taxon>Bacteria</taxon>
        <taxon>Bacillati</taxon>
        <taxon>Actinomycetota</taxon>
        <taxon>Actinomycetes</taxon>
        <taxon>Kitasatosporales</taxon>
        <taxon>Streptomycetaceae</taxon>
        <taxon>Streptomyces</taxon>
    </lineage>
</organism>
<keyword evidence="2" id="KW-0812">Transmembrane</keyword>
<dbReference type="RefSeq" id="WP_190185073.1">
    <property type="nucleotide sequence ID" value="NZ_BMVP01000005.1"/>
</dbReference>
<keyword evidence="2" id="KW-0472">Membrane</keyword>
<keyword evidence="4" id="KW-1185">Reference proteome</keyword>